<protein>
    <submittedName>
        <fullName evidence="2">Similar to Saccharomyces cerevisiae YOR126C IAH1 Isoamyl acetate-hydrolyzing esterase</fullName>
    </submittedName>
</protein>
<dbReference type="InterPro" id="IPR013830">
    <property type="entry name" value="SGNH_hydro"/>
</dbReference>
<dbReference type="AlphaFoldDB" id="A0A0J9XED0"/>
<dbReference type="SUPFAM" id="SSF52266">
    <property type="entry name" value="SGNH hydrolase"/>
    <property type="match status" value="1"/>
</dbReference>
<reference evidence="2" key="1">
    <citation type="submission" date="2014-03" db="EMBL/GenBank/DDBJ databases">
        <authorList>
            <person name="Casaregola S."/>
        </authorList>
    </citation>
    <scope>NUCLEOTIDE SEQUENCE [LARGE SCALE GENOMIC DNA]</scope>
    <source>
        <strain evidence="2">CLIB 918</strain>
    </source>
</reference>
<comment type="caution">
    <text evidence="2">The sequence shown here is derived from an EMBL/GenBank/DDBJ whole genome shotgun (WGS) entry which is preliminary data.</text>
</comment>
<name>A0A0J9XED0_GEOCN</name>
<dbReference type="PANTHER" id="PTHR14209:SF19">
    <property type="entry name" value="ISOAMYL ACETATE-HYDROLYZING ESTERASE 1 HOMOLOG"/>
    <property type="match status" value="1"/>
</dbReference>
<feature type="domain" description="SGNH hydrolase-type esterase" evidence="1">
    <location>
        <begin position="24"/>
        <end position="245"/>
    </location>
</feature>
<keyword evidence="3" id="KW-1185">Reference proteome</keyword>
<dbReference type="PANTHER" id="PTHR14209">
    <property type="entry name" value="ISOAMYL ACETATE-HYDROLYZING ESTERASE 1"/>
    <property type="match status" value="1"/>
</dbReference>
<dbReference type="EMBL" id="CCBN010000012">
    <property type="protein sequence ID" value="CDO55868.1"/>
    <property type="molecule type" value="Genomic_DNA"/>
</dbReference>
<dbReference type="STRING" id="1173061.A0A0J9XED0"/>
<dbReference type="CDD" id="cd01838">
    <property type="entry name" value="Isoamyl_acetate_hydrolase_like"/>
    <property type="match status" value="1"/>
</dbReference>
<evidence type="ECO:0000313" key="2">
    <source>
        <dbReference type="EMBL" id="CDO55868.1"/>
    </source>
</evidence>
<sequence length="299" mass="33714">MSTTTLPSTVKSITFDRAIGKLVLFGDSITQRSYSLDEGRYDLTGPLVDNKRQSFIFGSALTDLFRRRLDVVPRGYSGYCSEHARYIVDDVIAGIGSGIKLVTIFFGSNDASKDPNQCVPIARYSDNIKYVIERFQAVGAKVILVGPAPHDEVHRNQMFKGSDPSLNPRSTLRNLEYSNAAKELAGSLDIPFIDLWHTFLYSVGWEEGKPIPGKLEADRSNANTDSGIKHLLNDGLHFTGQGYELWFRELEKVIKDKFPEFVPENMPFQYPDFGQDLIKLTPQDAEEIFKNHTLPHSRY</sequence>
<dbReference type="InterPro" id="IPR045136">
    <property type="entry name" value="Iah1-like"/>
</dbReference>
<organism evidence="2 3">
    <name type="scientific">Geotrichum candidum</name>
    <name type="common">Oospora lactis</name>
    <name type="synonym">Dipodascus geotrichum</name>
    <dbReference type="NCBI Taxonomy" id="1173061"/>
    <lineage>
        <taxon>Eukaryota</taxon>
        <taxon>Fungi</taxon>
        <taxon>Dikarya</taxon>
        <taxon>Ascomycota</taxon>
        <taxon>Saccharomycotina</taxon>
        <taxon>Dipodascomycetes</taxon>
        <taxon>Dipodascales</taxon>
        <taxon>Dipodascaceae</taxon>
        <taxon>Geotrichum</taxon>
    </lineage>
</organism>
<dbReference type="InterPro" id="IPR036514">
    <property type="entry name" value="SGNH_hydro_sf"/>
</dbReference>
<evidence type="ECO:0000313" key="3">
    <source>
        <dbReference type="Proteomes" id="UP000242525"/>
    </source>
</evidence>
<accession>A0A0J9XED0</accession>
<dbReference type="Pfam" id="PF13472">
    <property type="entry name" value="Lipase_GDSL_2"/>
    <property type="match status" value="1"/>
</dbReference>
<dbReference type="Gene3D" id="3.40.50.1110">
    <property type="entry name" value="SGNH hydrolase"/>
    <property type="match status" value="1"/>
</dbReference>
<dbReference type="OrthoDB" id="671439at2759"/>
<dbReference type="Proteomes" id="UP000242525">
    <property type="component" value="Unassembled WGS sequence"/>
</dbReference>
<gene>
    <name evidence="2" type="ORF">BN980_GECA12s03519g</name>
</gene>
<evidence type="ECO:0000259" key="1">
    <source>
        <dbReference type="Pfam" id="PF13472"/>
    </source>
</evidence>
<proteinExistence type="predicted"/>